<dbReference type="InterPro" id="IPR036812">
    <property type="entry name" value="NAD(P)_OxRdtase_dom_sf"/>
</dbReference>
<dbReference type="GO" id="GO:0005829">
    <property type="term" value="C:cytosol"/>
    <property type="evidence" value="ECO:0007669"/>
    <property type="project" value="TreeGrafter"/>
</dbReference>
<evidence type="ECO:0000313" key="3">
    <source>
        <dbReference type="EMBL" id="EEF60782.1"/>
    </source>
</evidence>
<dbReference type="Pfam" id="PF00248">
    <property type="entry name" value="Aldo_ket_red"/>
    <property type="match status" value="1"/>
</dbReference>
<keyword evidence="4" id="KW-1185">Reference proteome</keyword>
<keyword evidence="1" id="KW-0560">Oxidoreductase</keyword>
<dbReference type="CDD" id="cd19081">
    <property type="entry name" value="AKR_AKR9C1"/>
    <property type="match status" value="1"/>
</dbReference>
<dbReference type="Proteomes" id="UP000003688">
    <property type="component" value="Unassembled WGS sequence"/>
</dbReference>
<dbReference type="PRINTS" id="PR00069">
    <property type="entry name" value="ALDKETRDTASE"/>
</dbReference>
<protein>
    <submittedName>
        <fullName evidence="3">Aldo/keto reductase</fullName>
    </submittedName>
</protein>
<evidence type="ECO:0000313" key="4">
    <source>
        <dbReference type="Proteomes" id="UP000003688"/>
    </source>
</evidence>
<sequence>MNKRKLGNSGLEVAPLALGTNVFGWTIDEPTAFKILDAFVAAGLNLLDTADVYSRWAPGNKGGESETIIGNWLKRTGNRSNVIIATKVGMEMAPDKKGLSKAHILRAAEDSLKRLQTDHIDLYQAHQDDPNTPLEETLEAFAQLIKQGKVKAIGASNYTGVRLSQALQVSKQLNLPRYESLQPLYNLYDRAEFEKDLEPVCLQNHLGVICYYSLASGFLTGKYRSQKDLAKSPRGAKAATYLNDRGLRILKALDEVSQRFNSTPARVALAWLIARPSVTAPIASATSLEQLDDLIAATKLQLDQAAIQLLNQASA</sequence>
<feature type="domain" description="NADP-dependent oxidoreductase" evidence="2">
    <location>
        <begin position="15"/>
        <end position="313"/>
    </location>
</feature>
<dbReference type="Gene3D" id="3.20.20.100">
    <property type="entry name" value="NADP-dependent oxidoreductase domain"/>
    <property type="match status" value="1"/>
</dbReference>
<evidence type="ECO:0000256" key="1">
    <source>
        <dbReference type="ARBA" id="ARBA00023002"/>
    </source>
</evidence>
<gene>
    <name evidence="3" type="ORF">Cflav_PD3640</name>
</gene>
<comment type="caution">
    <text evidence="3">The sequence shown here is derived from an EMBL/GenBank/DDBJ whole genome shotgun (WGS) entry which is preliminary data.</text>
</comment>
<dbReference type="PANTHER" id="PTHR43364:SF6">
    <property type="entry name" value="OXIDOREDUCTASE-RELATED"/>
    <property type="match status" value="1"/>
</dbReference>
<dbReference type="FunFam" id="3.20.20.100:FF:000004">
    <property type="entry name" value="Oxidoreductase, aldo/keto reductase"/>
    <property type="match status" value="1"/>
</dbReference>
<dbReference type="OrthoDB" id="9773828at2"/>
<proteinExistence type="predicted"/>
<dbReference type="RefSeq" id="WP_007415241.1">
    <property type="nucleotide sequence ID" value="NZ_ABOX02000014.1"/>
</dbReference>
<dbReference type="InterPro" id="IPR050523">
    <property type="entry name" value="AKR_Detox_Biosynth"/>
</dbReference>
<dbReference type="SUPFAM" id="SSF51430">
    <property type="entry name" value="NAD(P)-linked oxidoreductase"/>
    <property type="match status" value="1"/>
</dbReference>
<evidence type="ECO:0000259" key="2">
    <source>
        <dbReference type="Pfam" id="PF00248"/>
    </source>
</evidence>
<dbReference type="GO" id="GO:0016491">
    <property type="term" value="F:oxidoreductase activity"/>
    <property type="evidence" value="ECO:0007669"/>
    <property type="project" value="UniProtKB-KW"/>
</dbReference>
<name>B9XHE7_PEDPL</name>
<accession>B9XHE7</accession>
<dbReference type="EMBL" id="ABOX02000014">
    <property type="protein sequence ID" value="EEF60782.1"/>
    <property type="molecule type" value="Genomic_DNA"/>
</dbReference>
<organism evidence="3 4">
    <name type="scientific">Pedosphaera parvula (strain Ellin514)</name>
    <dbReference type="NCBI Taxonomy" id="320771"/>
    <lineage>
        <taxon>Bacteria</taxon>
        <taxon>Pseudomonadati</taxon>
        <taxon>Verrucomicrobiota</taxon>
        <taxon>Pedosphaerae</taxon>
        <taxon>Pedosphaerales</taxon>
        <taxon>Pedosphaeraceae</taxon>
        <taxon>Pedosphaera</taxon>
    </lineage>
</organism>
<dbReference type="AlphaFoldDB" id="B9XHE7"/>
<dbReference type="InterPro" id="IPR023210">
    <property type="entry name" value="NADP_OxRdtase_dom"/>
</dbReference>
<dbReference type="STRING" id="320771.Cflav_PD3640"/>
<reference evidence="3 4" key="1">
    <citation type="journal article" date="2011" name="J. Bacteriol.">
        <title>Genome sequence of 'Pedosphaera parvula' Ellin514, an aerobic Verrucomicrobial isolate from pasture soil.</title>
        <authorList>
            <person name="Kant R."/>
            <person name="van Passel M.W."/>
            <person name="Sangwan P."/>
            <person name="Palva A."/>
            <person name="Lucas S."/>
            <person name="Copeland A."/>
            <person name="Lapidus A."/>
            <person name="Glavina Del Rio T."/>
            <person name="Dalin E."/>
            <person name="Tice H."/>
            <person name="Bruce D."/>
            <person name="Goodwin L."/>
            <person name="Pitluck S."/>
            <person name="Chertkov O."/>
            <person name="Larimer F.W."/>
            <person name="Land M.L."/>
            <person name="Hauser L."/>
            <person name="Brettin T.S."/>
            <person name="Detter J.C."/>
            <person name="Han S."/>
            <person name="de Vos W.M."/>
            <person name="Janssen P.H."/>
            <person name="Smidt H."/>
        </authorList>
    </citation>
    <scope>NUCLEOTIDE SEQUENCE [LARGE SCALE GENOMIC DNA]</scope>
    <source>
        <strain evidence="3 4">Ellin514</strain>
    </source>
</reference>
<dbReference type="InterPro" id="IPR020471">
    <property type="entry name" value="AKR"/>
</dbReference>
<dbReference type="PANTHER" id="PTHR43364">
    <property type="entry name" value="NADH-SPECIFIC METHYLGLYOXAL REDUCTASE-RELATED"/>
    <property type="match status" value="1"/>
</dbReference>